<feature type="domain" description="Fibronectin type-III" evidence="1">
    <location>
        <begin position="1799"/>
        <end position="1885"/>
    </location>
</feature>
<protein>
    <submittedName>
        <fullName evidence="3">Fibronectin-like</fullName>
    </submittedName>
</protein>
<dbReference type="PROSITE" id="PS50853">
    <property type="entry name" value="FN3"/>
    <property type="match status" value="14"/>
</dbReference>
<feature type="domain" description="Fibronectin type-III" evidence="1">
    <location>
        <begin position="145"/>
        <end position="231"/>
    </location>
</feature>
<feature type="domain" description="Fibronectin type-III" evidence="1">
    <location>
        <begin position="2059"/>
        <end position="2154"/>
    </location>
</feature>
<dbReference type="GeneID" id="114853680"/>
<keyword evidence="2" id="KW-1185">Reference proteome</keyword>
<dbReference type="InParanoid" id="A0A6P7MA19"/>
<feature type="domain" description="Fibronectin type-III" evidence="1">
    <location>
        <begin position="1277"/>
        <end position="1363"/>
    </location>
</feature>
<accession>A0A6P7MA19</accession>
<dbReference type="PANTHER" id="PTHR47135">
    <property type="entry name" value="FIBRONECTIN TYPE III DOMAIN-CONTAINING PROTEIN 7"/>
    <property type="match status" value="1"/>
</dbReference>
<dbReference type="OrthoDB" id="9908419at2759"/>
<feature type="domain" description="Fibronectin type-III" evidence="1">
    <location>
        <begin position="668"/>
        <end position="754"/>
    </location>
</feature>
<dbReference type="AlphaFoldDB" id="A0A6P7MA19"/>
<dbReference type="CDD" id="cd00063">
    <property type="entry name" value="FN3"/>
    <property type="match status" value="4"/>
</dbReference>
<evidence type="ECO:0000313" key="3">
    <source>
        <dbReference type="RefSeq" id="XP_029003162.2"/>
    </source>
</evidence>
<sequence length="2347" mass="247989">MDTSGLTHSLQCDSTTSGICSLPEQTCSQNLTFKLEAQNPQCSSAPSNAVTRETAPCPPQNVTNTVDCDQHTVRVSWGAVRGAVMYTATLERISGGSACCSSAATGCDITNLPCGEMHVLLVTAEGRTCNSSQSDVHIVRTTPCIPQDLKGNLSCSNNVASISWNQSKGGQLYRVRAVSTDGHQDQCVSYDSQCELTGLHCGLHYTAQVTAEDIDCVSQPSDNITIKTVPCTPASVLPVVNCNSNSLTVSWSQSLGADSYLATVQDSIGDTTTCQGTTQGSCNVTGLGCGQVYHISVVSSDGYCNSPSTPVVDIPSAPCKPRNIKAVFDCNMKLAIVTWYPSDGAVWYVVTLSTTLGPNVTCETNSTYCEVNRLLCGHSYFVSVRAVGPSCSSILYLKGDLVTGPCVPVHITTQYSLSIGQVEWDVASGATNYTVKAMTDRGLTSTCATNDTYCALYNLVCSQLYSVTVTANNNACQGVDTSNKTVIITTEPCPPSNVETSVQCQTQTGTVSWEPSVGAVSYKASLNGRNGQALSCSTNDTFCSVEGLNCGIVYYTSVIAVGNTLSSIASTLVSLVSAPCAAANVAAKLNCNNSTAEISWSAASGAVSYLVTAAAADGNTASCETVGLRCELVDLLCGQTYNVTLTSIDEHCQTERRANVSFRTPPCTPLHVGVDLQCGTSTASLYWEEMQGVELYLATASSSLGMTLRCNSTNSTCQFSSLHCGETYVFSVTAFSSMCYSNSSSAVTIQTEPCQPTGLTVHGSCYNQTVVLVWSVAKGALVYEVTATGNLGYVASFQTNKTTVQAELLCGQLFTFTVKAQDDKCESALSAPSTFKTGPCIPENVQSFTRCENSLGSVSWASSNGAESYLAIAKGLDGHLHVCTTNTTSCTWKDLHCGETYTVHVVANDQLCSSLPSNSTSIRMAPCIPQNLTSSMNCSIKVATLTWSASSTATFYLVTAVNTNKSHTVQLSTNDTWTFISEFQCGQHYFLSVQAVDSVCTSLPSPSLQQTSVPCPPTGVSSSMNCASNIALVSWNGSAGALFYNASLTQGVAQSQGCWSDSQQCGLPNVNCGQNFTVTVTAFNGQCYSDPSKANTLTSVPCVPVNVNVVMDCSANQALVSWNVSGGALSYQVTAQSTQGAVSFCQTRDIKCTLTNLTCGQSYSVQVVAQDNVCSSWPSPAITFSSVPCKPNISSGTLDCFTNSALVNWTHAQGALYYTSTARSLSGFVSTCNSTFTNCELRNLQCGQTYNVIVVASNENCNSPPSSRIQVVSVPCPPQNVVPVLDCSTNRAQVVWQASRGADSYIVQAFGEEEHESVCNTSTQTCDLTDLRCGFKYNISVLAINSMCNISESDIKQLKAVPCVPQQLEASLNCESGAVAVSWESSAGSLLYTTVAQGSGGYAATCNSSDTTCVFNNLLCSLNYSISVHGSDETCASAESPAVTISTLPCVPQKVGAQMICMNNTGVVSWEQEDGVSSFAVQGFGPDSHMVGCTTTGTSCQLPSLHCGELYNLTVTAQDGRCDSSHFDLTLQSVPCSPTNVKASLRCQSNSAAVTWEQASGASSYYAVGVTADPSHQRVCNNTLTYCDLSDLQCGQTYNVSAFAQDESCSSVQSNTAYVKTAPCAPQNVAAVSHCAEGAISVSWSPSPAAQYFHVAAVSNTGARPQCNSTSTTCTISNLPCGQSYNITVLAVREGCESKLSDVVQTSTAPCVLKNATGRLDCISNSVWVTWDDSEGALSYFVFAQGPKGDNSSCSTSSTTCKVPELKCGTRYSFHVTAINNVCNSNGSSSFELETGACALGAVSAVTQCGSDTVLVQWQHAADATLYVVTAEGQDQTFISCNSSSNSCQLQGVRCGMQYSIIVSSSSNKCSSLRSPPTNIKTAPCVPADVTVTQLCEVNGAAVRWSGSFVATSYLLTATGRDGHVARCNVSDNNCTLANLHCGQAYTINLTASGDNCTSEPSTSSISTVPCTPSGLTVDTNCYTNSASLSWNAVEGAVQYYSQGQSVDGNVLYCNNSVSSCTFKGLKCGDVFNFSVQASNGICNTSSSPLLSVGAVPCPPASVQVRLQKMEQAYWTRTTWDSVNCSDVDYLVEITGQIKNNTQTQLQVSSYWLPRRYFEIPLPCSTAFSLTVRSRNPAGAGKPSSAVTGITAPCPPENVKYSGSAQSAVLSWNGSVFATSYTVYNVSGPKRTVLCNTTALSCQLTNFNASATEITASNAVGESNANRNITGPVGARTRRDLWDTEVQAHINEDLRAPEVLIVTVSGVDMYVKWVTVKNATEYVLVIEKDEEEEQSNQQPTVKTVLGDNYKETNLRPWTTYCIRLAAKNATDQSSYSRPVCRKTGASL</sequence>
<dbReference type="InterPro" id="IPR013783">
    <property type="entry name" value="Ig-like_fold"/>
</dbReference>
<dbReference type="PANTHER" id="PTHR47135:SF3">
    <property type="entry name" value="FIBRONECTIN TYPE-III DOMAIN-CONTAINING PROTEIN"/>
    <property type="match status" value="1"/>
</dbReference>
<name>A0A6P7MA19_BETSP</name>
<feature type="domain" description="Fibronectin type-III" evidence="1">
    <location>
        <begin position="1103"/>
        <end position="1189"/>
    </location>
</feature>
<feature type="domain" description="Fibronectin type-III" evidence="1">
    <location>
        <begin position="232"/>
        <end position="319"/>
    </location>
</feature>
<proteinExistence type="predicted"/>
<feature type="domain" description="Fibronectin type-III" evidence="1">
    <location>
        <begin position="2256"/>
        <end position="2346"/>
    </location>
</feature>
<organism evidence="2 3">
    <name type="scientific">Betta splendens</name>
    <name type="common">Siamese fighting fish</name>
    <dbReference type="NCBI Taxonomy" id="158456"/>
    <lineage>
        <taxon>Eukaryota</taxon>
        <taxon>Metazoa</taxon>
        <taxon>Chordata</taxon>
        <taxon>Craniata</taxon>
        <taxon>Vertebrata</taxon>
        <taxon>Euteleostomi</taxon>
        <taxon>Actinopterygii</taxon>
        <taxon>Neopterygii</taxon>
        <taxon>Teleostei</taxon>
        <taxon>Neoteleostei</taxon>
        <taxon>Acanthomorphata</taxon>
        <taxon>Anabantaria</taxon>
        <taxon>Anabantiformes</taxon>
        <taxon>Anabantoidei</taxon>
        <taxon>Osphronemidae</taxon>
        <taxon>Betta</taxon>
    </lineage>
</organism>
<dbReference type="Pfam" id="PF09294">
    <property type="entry name" value="Interfer-bind"/>
    <property type="match status" value="1"/>
</dbReference>
<feature type="domain" description="Fibronectin type-III" evidence="1">
    <location>
        <begin position="1712"/>
        <end position="1798"/>
    </location>
</feature>
<feature type="domain" description="Fibronectin type-III" evidence="1">
    <location>
        <begin position="928"/>
        <end position="1015"/>
    </location>
</feature>
<reference evidence="3" key="1">
    <citation type="submission" date="2025-08" db="UniProtKB">
        <authorList>
            <consortium name="RefSeq"/>
        </authorList>
    </citation>
    <scope>IDENTIFICATION</scope>
</reference>
<evidence type="ECO:0000259" key="1">
    <source>
        <dbReference type="PROSITE" id="PS50853"/>
    </source>
</evidence>
<feature type="domain" description="Fibronectin type-III" evidence="1">
    <location>
        <begin position="1886"/>
        <end position="1975"/>
    </location>
</feature>
<dbReference type="SMART" id="SM00060">
    <property type="entry name" value="FN3"/>
    <property type="match status" value="16"/>
</dbReference>
<dbReference type="KEGG" id="bspl:114853680"/>
<dbReference type="SUPFAM" id="SSF49265">
    <property type="entry name" value="Fibronectin type III"/>
    <property type="match status" value="17"/>
</dbReference>
<feature type="domain" description="Fibronectin type-III" evidence="1">
    <location>
        <begin position="494"/>
        <end position="580"/>
    </location>
</feature>
<feature type="domain" description="Fibronectin type-III" evidence="1">
    <location>
        <begin position="1537"/>
        <end position="1624"/>
    </location>
</feature>
<dbReference type="InterPro" id="IPR015373">
    <property type="entry name" value="Interferon/interleukin_rcp_dom"/>
</dbReference>
<gene>
    <name evidence="3" type="primary">LOC114853680</name>
</gene>
<dbReference type="InterPro" id="IPR036116">
    <property type="entry name" value="FN3_sf"/>
</dbReference>
<evidence type="ECO:0000313" key="2">
    <source>
        <dbReference type="Proteomes" id="UP000515150"/>
    </source>
</evidence>
<dbReference type="Pfam" id="PF00041">
    <property type="entry name" value="fn3"/>
    <property type="match status" value="3"/>
</dbReference>
<dbReference type="RefSeq" id="XP_029003162.2">
    <property type="nucleotide sequence ID" value="XM_029147329.3"/>
</dbReference>
<dbReference type="Proteomes" id="UP000515150">
    <property type="component" value="Chromosome 4"/>
</dbReference>
<dbReference type="InterPro" id="IPR003961">
    <property type="entry name" value="FN3_dom"/>
</dbReference>
<feature type="domain" description="Fibronectin type-III" evidence="1">
    <location>
        <begin position="1625"/>
        <end position="1711"/>
    </location>
</feature>
<dbReference type="Gene3D" id="2.60.40.10">
    <property type="entry name" value="Immunoglobulins"/>
    <property type="match status" value="16"/>
</dbReference>